<sequence>MKNTARMVLEEEKDFICRLKNRDNEAYIRLYDLYFSRLYRLAVHLVYGEEEAKDIVQQLFVDLFEKPVRLEGVRHLGAWLCMAVRNRCLNYLYVQDIEDKRKMLYLEAINEADAPEWLADEELIKRIRTTISGLPEKYRRICELRFYKCMKYAEIAEQLAVSENVAKVQVHRLIQKIKDNISPNDGAALELLVFFMNF</sequence>
<evidence type="ECO:0000259" key="5">
    <source>
        <dbReference type="Pfam" id="PF04542"/>
    </source>
</evidence>
<comment type="similarity">
    <text evidence="1">Belongs to the sigma-70 factor family. ECF subfamily.</text>
</comment>
<dbReference type="Pfam" id="PF08281">
    <property type="entry name" value="Sigma70_r4_2"/>
    <property type="match status" value="1"/>
</dbReference>
<dbReference type="Pfam" id="PF04542">
    <property type="entry name" value="Sigma70_r2"/>
    <property type="match status" value="1"/>
</dbReference>
<reference evidence="7" key="1">
    <citation type="submission" date="2022-01" db="EMBL/GenBank/DDBJ databases">
        <title>Collection of gut derived symbiotic bacterial strains cultured from healthy donors.</title>
        <authorList>
            <person name="Lin H."/>
            <person name="Kohout C."/>
            <person name="Waligurski E."/>
            <person name="Pamer E.G."/>
        </authorList>
    </citation>
    <scope>NUCLEOTIDE SEQUENCE</scope>
    <source>
        <strain evidence="7">DFI.1.149</strain>
    </source>
</reference>
<dbReference type="GO" id="GO:0006352">
    <property type="term" value="P:DNA-templated transcription initiation"/>
    <property type="evidence" value="ECO:0007669"/>
    <property type="project" value="InterPro"/>
</dbReference>
<dbReference type="Gene3D" id="1.10.10.10">
    <property type="entry name" value="Winged helix-like DNA-binding domain superfamily/Winged helix DNA-binding domain"/>
    <property type="match status" value="1"/>
</dbReference>
<dbReference type="NCBIfam" id="TIGR02937">
    <property type="entry name" value="sigma70-ECF"/>
    <property type="match status" value="1"/>
</dbReference>
<proteinExistence type="inferred from homology"/>
<dbReference type="InterPro" id="IPR039425">
    <property type="entry name" value="RNA_pol_sigma-70-like"/>
</dbReference>
<dbReference type="PANTHER" id="PTHR43133">
    <property type="entry name" value="RNA POLYMERASE ECF-TYPE SIGMA FACTO"/>
    <property type="match status" value="1"/>
</dbReference>
<dbReference type="Proteomes" id="UP001199750">
    <property type="component" value="Unassembled WGS sequence"/>
</dbReference>
<evidence type="ECO:0000256" key="1">
    <source>
        <dbReference type="ARBA" id="ARBA00010641"/>
    </source>
</evidence>
<dbReference type="InterPro" id="IPR014284">
    <property type="entry name" value="RNA_pol_sigma-70_dom"/>
</dbReference>
<comment type="caution">
    <text evidence="7">The sequence shown here is derived from an EMBL/GenBank/DDBJ whole genome shotgun (WGS) entry which is preliminary data.</text>
</comment>
<dbReference type="CDD" id="cd06171">
    <property type="entry name" value="Sigma70_r4"/>
    <property type="match status" value="1"/>
</dbReference>
<keyword evidence="2" id="KW-0805">Transcription regulation</keyword>
<feature type="domain" description="RNA polymerase sigma factor 70 region 4 type 2" evidence="6">
    <location>
        <begin position="126"/>
        <end position="176"/>
    </location>
</feature>
<dbReference type="GO" id="GO:0016987">
    <property type="term" value="F:sigma factor activity"/>
    <property type="evidence" value="ECO:0007669"/>
    <property type="project" value="UniProtKB-KW"/>
</dbReference>
<dbReference type="Gene3D" id="1.10.1740.10">
    <property type="match status" value="1"/>
</dbReference>
<keyword evidence="4" id="KW-0804">Transcription</keyword>
<evidence type="ECO:0000313" key="8">
    <source>
        <dbReference type="Proteomes" id="UP001199750"/>
    </source>
</evidence>
<gene>
    <name evidence="7" type="ORF">L0P03_10600</name>
</gene>
<dbReference type="GO" id="GO:0003677">
    <property type="term" value="F:DNA binding"/>
    <property type="evidence" value="ECO:0007669"/>
    <property type="project" value="InterPro"/>
</dbReference>
<keyword evidence="3" id="KW-0731">Sigma factor</keyword>
<name>A0AAW5C664_9BACT</name>
<protein>
    <submittedName>
        <fullName evidence="7">Sigma-70 family RNA polymerase sigma factor</fullName>
    </submittedName>
</protein>
<dbReference type="InterPro" id="IPR013324">
    <property type="entry name" value="RNA_pol_sigma_r3/r4-like"/>
</dbReference>
<evidence type="ECO:0000256" key="4">
    <source>
        <dbReference type="ARBA" id="ARBA00023163"/>
    </source>
</evidence>
<dbReference type="InterPro" id="IPR007627">
    <property type="entry name" value="RNA_pol_sigma70_r2"/>
</dbReference>
<dbReference type="SUPFAM" id="SSF88946">
    <property type="entry name" value="Sigma2 domain of RNA polymerase sigma factors"/>
    <property type="match status" value="1"/>
</dbReference>
<feature type="domain" description="RNA polymerase sigma-70 region 2" evidence="5">
    <location>
        <begin position="30"/>
        <end position="92"/>
    </location>
</feature>
<evidence type="ECO:0000256" key="3">
    <source>
        <dbReference type="ARBA" id="ARBA00023082"/>
    </source>
</evidence>
<evidence type="ECO:0000256" key="2">
    <source>
        <dbReference type="ARBA" id="ARBA00023015"/>
    </source>
</evidence>
<dbReference type="SUPFAM" id="SSF88659">
    <property type="entry name" value="Sigma3 and sigma4 domains of RNA polymerase sigma factors"/>
    <property type="match status" value="1"/>
</dbReference>
<dbReference type="InterPro" id="IPR036388">
    <property type="entry name" value="WH-like_DNA-bd_sf"/>
</dbReference>
<dbReference type="EMBL" id="JAKNDN010000019">
    <property type="protein sequence ID" value="MCG4960293.1"/>
    <property type="molecule type" value="Genomic_DNA"/>
</dbReference>
<dbReference type="InterPro" id="IPR013325">
    <property type="entry name" value="RNA_pol_sigma_r2"/>
</dbReference>
<dbReference type="AlphaFoldDB" id="A0AAW5C664"/>
<evidence type="ECO:0000259" key="6">
    <source>
        <dbReference type="Pfam" id="PF08281"/>
    </source>
</evidence>
<accession>A0AAW5C664</accession>
<dbReference type="InterPro" id="IPR013249">
    <property type="entry name" value="RNA_pol_sigma70_r4_t2"/>
</dbReference>
<dbReference type="RefSeq" id="WP_147347739.1">
    <property type="nucleotide sequence ID" value="NZ_JABWDG010000009.1"/>
</dbReference>
<evidence type="ECO:0000313" key="7">
    <source>
        <dbReference type="EMBL" id="MCG4960293.1"/>
    </source>
</evidence>
<dbReference type="PANTHER" id="PTHR43133:SF46">
    <property type="entry name" value="RNA POLYMERASE SIGMA-70 FACTOR ECF SUBFAMILY"/>
    <property type="match status" value="1"/>
</dbReference>
<organism evidence="7 8">
    <name type="scientific">Odoribacter splanchnicus</name>
    <dbReference type="NCBI Taxonomy" id="28118"/>
    <lineage>
        <taxon>Bacteria</taxon>
        <taxon>Pseudomonadati</taxon>
        <taxon>Bacteroidota</taxon>
        <taxon>Bacteroidia</taxon>
        <taxon>Bacteroidales</taxon>
        <taxon>Odoribacteraceae</taxon>
        <taxon>Odoribacter</taxon>
    </lineage>
</organism>